<dbReference type="AlphaFoldDB" id="A0A1H3Y2S5"/>
<evidence type="ECO:0000313" key="4">
    <source>
        <dbReference type="EMBL" id="SEA06027.1"/>
    </source>
</evidence>
<feature type="chain" id="PRO_5039075796" evidence="2">
    <location>
        <begin position="19"/>
        <end position="386"/>
    </location>
</feature>
<comment type="similarity">
    <text evidence="1">Belongs to the CapA family.</text>
</comment>
<sequence length="386" mass="42985">MKRIFFLLILFLITAACSQSERTILSVKDLTLKNTDVQAKQDFPANPKITLSAIGDILIHTPVYRDAQTSGGYDFTPMFKNVAPYLKNTTISIANQETMIGGTDFGLSGYPAFNSPREVGTALKTSGIDVVSIANNHTLDRGEKAIEQAISHWNAIDMTYTGAFKSQPDQNDLRVIRTSVGIDVAFLSYTYGTNGIPVPENKDYLVNLIDEQAIRSEVKQANQVADAVVVSMHFGEEYQRIPNDYQKKLAQLISDAGAHVILGHHPHVLQPIEMLQGKNGNETLVIYSLGNFLSAQEETYRRIGGILQVELEKDRKDGSVSINQPAFIPTIVDYTPFANHHAGTDFKVVPMHSSLQEEVIPEQKKVFEDIKHHMSQWLPELRFPSL</sequence>
<evidence type="ECO:0000259" key="3">
    <source>
        <dbReference type="SMART" id="SM00854"/>
    </source>
</evidence>
<dbReference type="InterPro" id="IPR052169">
    <property type="entry name" value="CW_Biosynth-Accessory"/>
</dbReference>
<keyword evidence="5" id="KW-1185">Reference proteome</keyword>
<protein>
    <submittedName>
        <fullName evidence="4">Poly-gamma-glutamate synthesis protein (Capsule biosynthesis protein)</fullName>
    </submittedName>
</protein>
<dbReference type="Gene3D" id="3.60.21.10">
    <property type="match status" value="1"/>
</dbReference>
<dbReference type="PROSITE" id="PS51257">
    <property type="entry name" value="PROKAR_LIPOPROTEIN"/>
    <property type="match status" value="1"/>
</dbReference>
<dbReference type="CDD" id="cd07381">
    <property type="entry name" value="MPP_CapA"/>
    <property type="match status" value="1"/>
</dbReference>
<feature type="signal peptide" evidence="2">
    <location>
        <begin position="1"/>
        <end position="18"/>
    </location>
</feature>
<name>A0A1H3Y2S5_9BACI</name>
<dbReference type="PANTHER" id="PTHR33393">
    <property type="entry name" value="POLYGLUTAMINE SYNTHESIS ACCESSORY PROTEIN RV0574C-RELATED"/>
    <property type="match status" value="1"/>
</dbReference>
<dbReference type="Proteomes" id="UP000198584">
    <property type="component" value="Unassembled WGS sequence"/>
</dbReference>
<evidence type="ECO:0000313" key="5">
    <source>
        <dbReference type="Proteomes" id="UP000198584"/>
    </source>
</evidence>
<dbReference type="InterPro" id="IPR029052">
    <property type="entry name" value="Metallo-depent_PP-like"/>
</dbReference>
<organism evidence="4 5">
    <name type="scientific">Thalassobacillus cyri</name>
    <dbReference type="NCBI Taxonomy" id="571932"/>
    <lineage>
        <taxon>Bacteria</taxon>
        <taxon>Bacillati</taxon>
        <taxon>Bacillota</taxon>
        <taxon>Bacilli</taxon>
        <taxon>Bacillales</taxon>
        <taxon>Bacillaceae</taxon>
        <taxon>Thalassobacillus</taxon>
    </lineage>
</organism>
<evidence type="ECO:0000256" key="2">
    <source>
        <dbReference type="SAM" id="SignalP"/>
    </source>
</evidence>
<dbReference type="STRING" id="571932.SAMN05421743_102349"/>
<dbReference type="InterPro" id="IPR019079">
    <property type="entry name" value="Capsule_synth_CapA"/>
</dbReference>
<feature type="domain" description="Capsule synthesis protein CapA" evidence="3">
    <location>
        <begin position="50"/>
        <end position="296"/>
    </location>
</feature>
<dbReference type="PANTHER" id="PTHR33393:SF12">
    <property type="entry name" value="CAPSULE BIOSYNTHESIS PROTEIN CAPA"/>
    <property type="match status" value="1"/>
</dbReference>
<dbReference type="RefSeq" id="WP_093042614.1">
    <property type="nucleotide sequence ID" value="NZ_FNQR01000002.1"/>
</dbReference>
<gene>
    <name evidence="4" type="ORF">SAMN05421743_102349</name>
</gene>
<proteinExistence type="inferred from homology"/>
<dbReference type="Pfam" id="PF09587">
    <property type="entry name" value="PGA_cap"/>
    <property type="match status" value="1"/>
</dbReference>
<dbReference type="OrthoDB" id="9810906at2"/>
<accession>A0A1H3Y2S5</accession>
<dbReference type="SUPFAM" id="SSF56300">
    <property type="entry name" value="Metallo-dependent phosphatases"/>
    <property type="match status" value="1"/>
</dbReference>
<evidence type="ECO:0000256" key="1">
    <source>
        <dbReference type="ARBA" id="ARBA00005662"/>
    </source>
</evidence>
<dbReference type="EMBL" id="FNQR01000002">
    <property type="protein sequence ID" value="SEA06027.1"/>
    <property type="molecule type" value="Genomic_DNA"/>
</dbReference>
<dbReference type="SMART" id="SM00854">
    <property type="entry name" value="PGA_cap"/>
    <property type="match status" value="1"/>
</dbReference>
<reference evidence="4 5" key="1">
    <citation type="submission" date="2016-10" db="EMBL/GenBank/DDBJ databases">
        <authorList>
            <person name="de Groot N.N."/>
        </authorList>
    </citation>
    <scope>NUCLEOTIDE SEQUENCE [LARGE SCALE GENOMIC DNA]</scope>
    <source>
        <strain evidence="4 5">CCM7597</strain>
    </source>
</reference>
<keyword evidence="2" id="KW-0732">Signal</keyword>